<evidence type="ECO:0000259" key="2">
    <source>
        <dbReference type="PROSITE" id="PS51371"/>
    </source>
</evidence>
<comment type="caution">
    <text evidence="3">The sequence shown here is derived from an EMBL/GenBank/DDBJ whole genome shotgun (WGS) entry which is preliminary data.</text>
</comment>
<feature type="domain" description="CBS" evidence="2">
    <location>
        <begin position="7"/>
        <end position="64"/>
    </location>
</feature>
<organism evidence="3 4">
    <name type="scientific">Flavobacterium muglaense</name>
    <dbReference type="NCBI Taxonomy" id="2764716"/>
    <lineage>
        <taxon>Bacteria</taxon>
        <taxon>Pseudomonadati</taxon>
        <taxon>Bacteroidota</taxon>
        <taxon>Flavobacteriia</taxon>
        <taxon>Flavobacteriales</taxon>
        <taxon>Flavobacteriaceae</taxon>
        <taxon>Flavobacterium</taxon>
    </lineage>
</organism>
<dbReference type="PROSITE" id="PS51371">
    <property type="entry name" value="CBS"/>
    <property type="match status" value="1"/>
</dbReference>
<dbReference type="InterPro" id="IPR000644">
    <property type="entry name" value="CBS_dom"/>
</dbReference>
<protein>
    <submittedName>
        <fullName evidence="3">CBS domain-containing protein</fullName>
    </submittedName>
</protein>
<proteinExistence type="predicted"/>
<dbReference type="SUPFAM" id="SSF54631">
    <property type="entry name" value="CBS-domain pair"/>
    <property type="match status" value="1"/>
</dbReference>
<evidence type="ECO:0000313" key="4">
    <source>
        <dbReference type="Proteomes" id="UP000641454"/>
    </source>
</evidence>
<evidence type="ECO:0000256" key="1">
    <source>
        <dbReference type="PROSITE-ProRule" id="PRU00703"/>
    </source>
</evidence>
<dbReference type="Gene3D" id="3.10.580.10">
    <property type="entry name" value="CBS-domain"/>
    <property type="match status" value="1"/>
</dbReference>
<accession>A0A923MXW5</accession>
<dbReference type="Proteomes" id="UP000641454">
    <property type="component" value="Unassembled WGS sequence"/>
</dbReference>
<reference evidence="3 4" key="1">
    <citation type="submission" date="2020-08" db="EMBL/GenBank/DDBJ databases">
        <title>Description of novel Flavobacterium F-392 isolate.</title>
        <authorList>
            <person name="Saticioglu I.B."/>
            <person name="Duman M."/>
            <person name="Altun S."/>
        </authorList>
    </citation>
    <scope>NUCLEOTIDE SEQUENCE [LARGE SCALE GENOMIC DNA]</scope>
    <source>
        <strain evidence="3 4">F-392</strain>
    </source>
</reference>
<dbReference type="AlphaFoldDB" id="A0A923MXW5"/>
<dbReference type="InterPro" id="IPR046342">
    <property type="entry name" value="CBS_dom_sf"/>
</dbReference>
<keyword evidence="1" id="KW-0129">CBS domain</keyword>
<keyword evidence="4" id="KW-1185">Reference proteome</keyword>
<dbReference type="Pfam" id="PF00571">
    <property type="entry name" value="CBS"/>
    <property type="match status" value="2"/>
</dbReference>
<sequence>MEITNYITTDFKAIDSQDTIATVRDFFEEIKVSHFPVIEEGVFIGNLSAEDVETFEDDKKVIDYKYTLETFFARTDNVWLEVLEVFAKNHSNLIPVLDDNNAYVGYYEIEDILSFFHQTTFLKEQGRIIKVKKGVLDYSMSQITQIVESNNGKLLGLFISDSDVDTIEVTMKISLGAINEIIQTFRRYNYEITSEHHEDDYINNLKERSDYLDRYLNI</sequence>
<gene>
    <name evidence="3" type="ORF">H8R25_04505</name>
</gene>
<dbReference type="EMBL" id="JACRUL010000006">
    <property type="protein sequence ID" value="MBC5843699.1"/>
    <property type="molecule type" value="Genomic_DNA"/>
</dbReference>
<dbReference type="RefSeq" id="WP_187017369.1">
    <property type="nucleotide sequence ID" value="NZ_JACRUK010000006.1"/>
</dbReference>
<evidence type="ECO:0000313" key="3">
    <source>
        <dbReference type="EMBL" id="MBC5843699.1"/>
    </source>
</evidence>
<name>A0A923MXW5_9FLAO</name>